<evidence type="ECO:0000313" key="1">
    <source>
        <dbReference type="EMBL" id="KAJ9062823.1"/>
    </source>
</evidence>
<evidence type="ECO:0000313" key="2">
    <source>
        <dbReference type="Proteomes" id="UP001165960"/>
    </source>
</evidence>
<dbReference type="EMBL" id="QTSX02004989">
    <property type="protein sequence ID" value="KAJ9062823.1"/>
    <property type="molecule type" value="Genomic_DNA"/>
</dbReference>
<sequence length="141" mass="16731">MPPIRSQHRNSKVASMKMKAQKNKPSKTTMLQPKDQKEKIMQWALPLSDELKKLRKEIIEESSFYLLEDNMNNLNLNGQGIKFTVFPAKIRKYYEIYRRRKLTESEIITLQSSFYAVDDPQLINPAWYFLARDRHARRLGV</sequence>
<comment type="caution">
    <text evidence="1">The sequence shown here is derived from an EMBL/GenBank/DDBJ whole genome shotgun (WGS) entry which is preliminary data.</text>
</comment>
<gene>
    <name evidence="1" type="ORF">DSO57_1006600</name>
</gene>
<dbReference type="Proteomes" id="UP001165960">
    <property type="component" value="Unassembled WGS sequence"/>
</dbReference>
<reference evidence="1" key="1">
    <citation type="submission" date="2022-04" db="EMBL/GenBank/DDBJ databases">
        <title>Genome of the entomopathogenic fungus Entomophthora muscae.</title>
        <authorList>
            <person name="Elya C."/>
            <person name="Lovett B.R."/>
            <person name="Lee E."/>
            <person name="Macias A.M."/>
            <person name="Hajek A.E."/>
            <person name="De Bivort B.L."/>
            <person name="Kasson M.T."/>
            <person name="De Fine Licht H.H."/>
            <person name="Stajich J.E."/>
        </authorList>
    </citation>
    <scope>NUCLEOTIDE SEQUENCE</scope>
    <source>
        <strain evidence="1">Berkeley</strain>
    </source>
</reference>
<accession>A0ACC2SKD2</accession>
<name>A0ACC2SKD2_9FUNG</name>
<protein>
    <submittedName>
        <fullName evidence="1">Uncharacterized protein</fullName>
    </submittedName>
</protein>
<organism evidence="1 2">
    <name type="scientific">Entomophthora muscae</name>
    <dbReference type="NCBI Taxonomy" id="34485"/>
    <lineage>
        <taxon>Eukaryota</taxon>
        <taxon>Fungi</taxon>
        <taxon>Fungi incertae sedis</taxon>
        <taxon>Zoopagomycota</taxon>
        <taxon>Entomophthoromycotina</taxon>
        <taxon>Entomophthoromycetes</taxon>
        <taxon>Entomophthorales</taxon>
        <taxon>Entomophthoraceae</taxon>
        <taxon>Entomophthora</taxon>
    </lineage>
</organism>
<keyword evidence="2" id="KW-1185">Reference proteome</keyword>
<proteinExistence type="predicted"/>